<name>A0ABP0X4S2_9BRYO</name>
<gene>
    <name evidence="1" type="ORF">CSSPJE1EN1_LOCUS19565</name>
</gene>
<evidence type="ECO:0000313" key="1">
    <source>
        <dbReference type="EMBL" id="CAK9274087.1"/>
    </source>
</evidence>
<keyword evidence="2" id="KW-1185">Reference proteome</keyword>
<accession>A0ABP0X4S2</accession>
<dbReference type="InterPro" id="IPR022698">
    <property type="entry name" value="OrsD"/>
</dbReference>
<sequence>MDFASLFEEIEFTPLQDPRLERYTTSPPPELLPVAPGITVVNGYRCKANGCVYYCASRKTIANHHLANHFFLPVDASRQPCKVQRLFKQVRDNSPVDDKPFVNVLGNLHSDLGDALDNFVSYIRGRQDADMDDEDLVCVHTVLLHIC</sequence>
<evidence type="ECO:0008006" key="3">
    <source>
        <dbReference type="Google" id="ProtNLM"/>
    </source>
</evidence>
<protein>
    <recommendedName>
        <fullName evidence="3">C2H2-type domain-containing protein</fullName>
    </recommendedName>
</protein>
<reference evidence="1" key="1">
    <citation type="submission" date="2024-02" db="EMBL/GenBank/DDBJ databases">
        <authorList>
            <consortium name="ELIXIR-Norway"/>
            <consortium name="Elixir Norway"/>
        </authorList>
    </citation>
    <scope>NUCLEOTIDE SEQUENCE</scope>
</reference>
<dbReference type="Pfam" id="PF12013">
    <property type="entry name" value="OrsD"/>
    <property type="match status" value="1"/>
</dbReference>
<dbReference type="Proteomes" id="UP001497444">
    <property type="component" value="Chromosome 5"/>
</dbReference>
<proteinExistence type="predicted"/>
<dbReference type="EMBL" id="OZ020100">
    <property type="protein sequence ID" value="CAK9274087.1"/>
    <property type="molecule type" value="Genomic_DNA"/>
</dbReference>
<evidence type="ECO:0000313" key="2">
    <source>
        <dbReference type="Proteomes" id="UP001497444"/>
    </source>
</evidence>
<organism evidence="1 2">
    <name type="scientific">Sphagnum jensenii</name>
    <dbReference type="NCBI Taxonomy" id="128206"/>
    <lineage>
        <taxon>Eukaryota</taxon>
        <taxon>Viridiplantae</taxon>
        <taxon>Streptophyta</taxon>
        <taxon>Embryophyta</taxon>
        <taxon>Bryophyta</taxon>
        <taxon>Sphagnophytina</taxon>
        <taxon>Sphagnopsida</taxon>
        <taxon>Sphagnales</taxon>
        <taxon>Sphagnaceae</taxon>
        <taxon>Sphagnum</taxon>
    </lineage>
</organism>